<organism evidence="1 2">
    <name type="scientific">Persea americana</name>
    <name type="common">Avocado</name>
    <dbReference type="NCBI Taxonomy" id="3435"/>
    <lineage>
        <taxon>Eukaryota</taxon>
        <taxon>Viridiplantae</taxon>
        <taxon>Streptophyta</taxon>
        <taxon>Embryophyta</taxon>
        <taxon>Tracheophyta</taxon>
        <taxon>Spermatophyta</taxon>
        <taxon>Magnoliopsida</taxon>
        <taxon>Magnoliidae</taxon>
        <taxon>Laurales</taxon>
        <taxon>Lauraceae</taxon>
        <taxon>Persea</taxon>
    </lineage>
</organism>
<dbReference type="EMBL" id="CM056811">
    <property type="protein sequence ID" value="KAJ8634746.1"/>
    <property type="molecule type" value="Genomic_DNA"/>
</dbReference>
<dbReference type="Proteomes" id="UP001234297">
    <property type="component" value="Chromosome 3"/>
</dbReference>
<proteinExistence type="predicted"/>
<name>A0ACC2LNZ4_PERAE</name>
<protein>
    <submittedName>
        <fullName evidence="1">Uncharacterized protein</fullName>
    </submittedName>
</protein>
<evidence type="ECO:0000313" key="2">
    <source>
        <dbReference type="Proteomes" id="UP001234297"/>
    </source>
</evidence>
<gene>
    <name evidence="1" type="ORF">MRB53_009013</name>
</gene>
<keyword evidence="2" id="KW-1185">Reference proteome</keyword>
<accession>A0ACC2LNZ4</accession>
<sequence length="222" mass="23434">MEKSSHPISTVGSNPISTVGSTAAPTTFVQADAHTFRDLVQKLTGATDDTVEKLPVTVPARYSARSPSCGGSGDVGGPRRPAFKLHERRHSMRKLEIKLGLTSLRGGVLSPRSQPLISPISSPVTPLGSDPLFSGQFSASSSDSPMSSPAVSEEEKAIAGKGFYLHPSPLSTPRGSEPPELLPLAGEEEDDQWYLIAGAFVKTADDAKAKQDLMEGGMSYNN</sequence>
<comment type="caution">
    <text evidence="1">The sequence shown here is derived from an EMBL/GenBank/DDBJ whole genome shotgun (WGS) entry which is preliminary data.</text>
</comment>
<evidence type="ECO:0000313" key="1">
    <source>
        <dbReference type="EMBL" id="KAJ8634746.1"/>
    </source>
</evidence>
<reference evidence="1 2" key="1">
    <citation type="journal article" date="2022" name="Hortic Res">
        <title>A haplotype resolved chromosomal level avocado genome allows analysis of novel avocado genes.</title>
        <authorList>
            <person name="Nath O."/>
            <person name="Fletcher S.J."/>
            <person name="Hayward A."/>
            <person name="Shaw L.M."/>
            <person name="Masouleh A.K."/>
            <person name="Furtado A."/>
            <person name="Henry R.J."/>
            <person name="Mitter N."/>
        </authorList>
    </citation>
    <scope>NUCLEOTIDE SEQUENCE [LARGE SCALE GENOMIC DNA]</scope>
    <source>
        <strain evidence="2">cv. Hass</strain>
    </source>
</reference>